<accession>A0A1M6P7D3</accession>
<keyword evidence="3" id="KW-1185">Reference proteome</keyword>
<evidence type="ECO:0000256" key="1">
    <source>
        <dbReference type="SAM" id="Phobius"/>
    </source>
</evidence>
<dbReference type="OrthoDB" id="9857942at2"/>
<evidence type="ECO:0000313" key="2">
    <source>
        <dbReference type="EMBL" id="SHK03842.1"/>
    </source>
</evidence>
<dbReference type="AlphaFoldDB" id="A0A1M6P7D3"/>
<keyword evidence="1" id="KW-0472">Membrane</keyword>
<keyword evidence="1" id="KW-0812">Transmembrane</keyword>
<organism evidence="2 3">
    <name type="scientific">Tepidibacter formicigenes DSM 15518</name>
    <dbReference type="NCBI Taxonomy" id="1123349"/>
    <lineage>
        <taxon>Bacteria</taxon>
        <taxon>Bacillati</taxon>
        <taxon>Bacillota</taxon>
        <taxon>Clostridia</taxon>
        <taxon>Peptostreptococcales</taxon>
        <taxon>Peptostreptococcaceae</taxon>
        <taxon>Tepidibacter</taxon>
    </lineage>
</organism>
<dbReference type="EMBL" id="FRAE01000029">
    <property type="protein sequence ID" value="SHK03842.1"/>
    <property type="molecule type" value="Genomic_DNA"/>
</dbReference>
<protein>
    <recommendedName>
        <fullName evidence="4">DUF948 domain-containing protein</fullName>
    </recommendedName>
</protein>
<evidence type="ECO:0000313" key="3">
    <source>
        <dbReference type="Proteomes" id="UP000242497"/>
    </source>
</evidence>
<proteinExistence type="predicted"/>
<name>A0A1M6P7D3_9FIRM</name>
<sequence>MEVSIWQFGILLIGIGFCIGFIIVCINLGIIFKRSSEILVKINKILDDNEKKIGNIVNNVDNISSNVDKVISIGTNISNFLKGIEFISNLFIKNEKRRKVKNVTCDK</sequence>
<dbReference type="RefSeq" id="WP_072888690.1">
    <property type="nucleotide sequence ID" value="NZ_FRAE01000029.1"/>
</dbReference>
<feature type="transmembrane region" description="Helical" evidence="1">
    <location>
        <begin position="6"/>
        <end position="32"/>
    </location>
</feature>
<dbReference type="STRING" id="1123349.SAMN02744037_01473"/>
<gene>
    <name evidence="2" type="ORF">SAMN02744037_01473</name>
</gene>
<evidence type="ECO:0008006" key="4">
    <source>
        <dbReference type="Google" id="ProtNLM"/>
    </source>
</evidence>
<keyword evidence="1" id="KW-1133">Transmembrane helix</keyword>
<reference evidence="3" key="1">
    <citation type="submission" date="2016-11" db="EMBL/GenBank/DDBJ databases">
        <authorList>
            <person name="Varghese N."/>
            <person name="Submissions S."/>
        </authorList>
    </citation>
    <scope>NUCLEOTIDE SEQUENCE [LARGE SCALE GENOMIC DNA]</scope>
    <source>
        <strain evidence="3">DSM 15518</strain>
    </source>
</reference>
<dbReference type="Proteomes" id="UP000242497">
    <property type="component" value="Unassembled WGS sequence"/>
</dbReference>